<dbReference type="PANTHER" id="PTHR41709:SF2">
    <property type="entry name" value="CIRCADIAN CLOCK PROTEIN KAIB2"/>
    <property type="match status" value="1"/>
</dbReference>
<gene>
    <name evidence="2" type="primary">kaiB2</name>
    <name evidence="2" type="ORF">GMST_23160</name>
</gene>
<reference evidence="3" key="1">
    <citation type="submission" date="2020-06" db="EMBL/GenBank/DDBJ databases">
        <title>Draft genomic sequence of Geomonas sp. Red330.</title>
        <authorList>
            <person name="Itoh H."/>
            <person name="Zhenxing X."/>
            <person name="Ushijima N."/>
            <person name="Masuda Y."/>
            <person name="Shiratori Y."/>
            <person name="Senoo K."/>
        </authorList>
    </citation>
    <scope>NUCLEOTIDE SEQUENCE [LARGE SCALE GENOMIC DNA]</scope>
    <source>
        <strain evidence="3">Red330</strain>
    </source>
</reference>
<dbReference type="Proteomes" id="UP000556026">
    <property type="component" value="Unassembled WGS sequence"/>
</dbReference>
<protein>
    <submittedName>
        <fullName evidence="2">KaiB 1</fullName>
    </submittedName>
</protein>
<organism evidence="2 3">
    <name type="scientific">Geomonas silvestris</name>
    <dbReference type="NCBI Taxonomy" id="2740184"/>
    <lineage>
        <taxon>Bacteria</taxon>
        <taxon>Pseudomonadati</taxon>
        <taxon>Thermodesulfobacteriota</taxon>
        <taxon>Desulfuromonadia</taxon>
        <taxon>Geobacterales</taxon>
        <taxon>Geobacteraceae</taxon>
        <taxon>Geomonas</taxon>
    </lineage>
</organism>
<evidence type="ECO:0000313" key="3">
    <source>
        <dbReference type="Proteomes" id="UP000556026"/>
    </source>
</evidence>
<dbReference type="SMART" id="SM01248">
    <property type="entry name" value="KaiB"/>
    <property type="match status" value="1"/>
</dbReference>
<dbReference type="InterPro" id="IPR036249">
    <property type="entry name" value="Thioredoxin-like_sf"/>
</dbReference>
<dbReference type="CDD" id="cd02978">
    <property type="entry name" value="KaiB_like"/>
    <property type="match status" value="1"/>
</dbReference>
<dbReference type="GO" id="GO:0048511">
    <property type="term" value="P:rhythmic process"/>
    <property type="evidence" value="ECO:0007669"/>
    <property type="project" value="InterPro"/>
</dbReference>
<comment type="caution">
    <text evidence="2">The sequence shown here is derived from an EMBL/GenBank/DDBJ whole genome shotgun (WGS) entry which is preliminary data.</text>
</comment>
<dbReference type="Pfam" id="PF07689">
    <property type="entry name" value="KaiB"/>
    <property type="match status" value="1"/>
</dbReference>
<dbReference type="InterPro" id="IPR011649">
    <property type="entry name" value="KaiB_domain"/>
</dbReference>
<feature type="domain" description="KaiB" evidence="1">
    <location>
        <begin position="7"/>
        <end position="88"/>
    </location>
</feature>
<dbReference type="EMBL" id="BLXX01000006">
    <property type="protein sequence ID" value="GFO59991.1"/>
    <property type="molecule type" value="Genomic_DNA"/>
</dbReference>
<dbReference type="SUPFAM" id="SSF52833">
    <property type="entry name" value="Thioredoxin-like"/>
    <property type="match status" value="1"/>
</dbReference>
<keyword evidence="3" id="KW-1185">Reference proteome</keyword>
<dbReference type="InterPro" id="IPR039022">
    <property type="entry name" value="KaiB-like"/>
</dbReference>
<evidence type="ECO:0000313" key="2">
    <source>
        <dbReference type="EMBL" id="GFO59991.1"/>
    </source>
</evidence>
<sequence>MTTYAFRLFVSGMTPNSLRAIENIRAFCQQHLEGRYRLEIIDIYQQPQCAKEHQIVAVPTLVKQTPPPARRFIGDLSHTDRLLRGLGMPYLR</sequence>
<proteinExistence type="predicted"/>
<dbReference type="Gene3D" id="3.40.30.10">
    <property type="entry name" value="Glutaredoxin"/>
    <property type="match status" value="1"/>
</dbReference>
<name>A0A6V8MJ30_9BACT</name>
<dbReference type="AlphaFoldDB" id="A0A6V8MJ30"/>
<dbReference type="PANTHER" id="PTHR41709">
    <property type="entry name" value="KAIB-LIKE PROTEIN 1"/>
    <property type="match status" value="1"/>
</dbReference>
<evidence type="ECO:0000259" key="1">
    <source>
        <dbReference type="SMART" id="SM01248"/>
    </source>
</evidence>
<accession>A0A6V8MJ30</accession>